<protein>
    <submittedName>
        <fullName evidence="1">Uncharacterized protein</fullName>
    </submittedName>
</protein>
<dbReference type="AntiFam" id="ANF00040">
    <property type="entry name" value="Overlaps SRP RNA, same strand"/>
</dbReference>
<keyword evidence="2" id="KW-1185">Reference proteome</keyword>
<dbReference type="EMBL" id="EQ973823">
    <property type="protein sequence ID" value="EEF44289.1"/>
    <property type="molecule type" value="Genomic_DNA"/>
</dbReference>
<gene>
    <name evidence="1" type="ORF">RCOM_1023080</name>
</gene>
<name>B9RWN7_RICCO</name>
<dbReference type="Proteomes" id="UP000008311">
    <property type="component" value="Unassembled WGS sequence"/>
</dbReference>
<proteinExistence type="predicted"/>
<evidence type="ECO:0000313" key="2">
    <source>
        <dbReference type="Proteomes" id="UP000008311"/>
    </source>
</evidence>
<dbReference type="InParanoid" id="B9RWN7"/>
<dbReference type="AlphaFoldDB" id="B9RWN7"/>
<reference evidence="2" key="1">
    <citation type="journal article" date="2010" name="Nat. Biotechnol.">
        <title>Draft genome sequence of the oilseed species Ricinus communis.</title>
        <authorList>
            <person name="Chan A.P."/>
            <person name="Crabtree J."/>
            <person name="Zhao Q."/>
            <person name="Lorenzi H."/>
            <person name="Orvis J."/>
            <person name="Puiu D."/>
            <person name="Melake-Berhan A."/>
            <person name="Jones K.M."/>
            <person name="Redman J."/>
            <person name="Chen G."/>
            <person name="Cahoon E.B."/>
            <person name="Gedil M."/>
            <person name="Stanke M."/>
            <person name="Haas B.J."/>
            <person name="Wortman J.R."/>
            <person name="Fraser-Liggett C.M."/>
            <person name="Ravel J."/>
            <person name="Rabinowicz P.D."/>
        </authorList>
    </citation>
    <scope>NUCLEOTIDE SEQUENCE [LARGE SCALE GENOMIC DNA]</scope>
    <source>
        <strain evidence="2">cv. Hale</strain>
    </source>
</reference>
<organism evidence="1 2">
    <name type="scientific">Ricinus communis</name>
    <name type="common">Castor bean</name>
    <dbReference type="NCBI Taxonomy" id="3988"/>
    <lineage>
        <taxon>Eukaryota</taxon>
        <taxon>Viridiplantae</taxon>
        <taxon>Streptophyta</taxon>
        <taxon>Embryophyta</taxon>
        <taxon>Tracheophyta</taxon>
        <taxon>Spermatophyta</taxon>
        <taxon>Magnoliopsida</taxon>
        <taxon>eudicotyledons</taxon>
        <taxon>Gunneridae</taxon>
        <taxon>Pentapetalae</taxon>
        <taxon>rosids</taxon>
        <taxon>fabids</taxon>
        <taxon>Malpighiales</taxon>
        <taxon>Euphorbiaceae</taxon>
        <taxon>Acalyphoideae</taxon>
        <taxon>Acalypheae</taxon>
        <taxon>Ricinus</taxon>
    </lineage>
</organism>
<accession>B9RWN7</accession>
<sequence>MSRIQLANCWLAQSKSRVGPCSPSESWDYSAPKVGGYCVRLVSQSSVHLPLLTVDGLQAGAVWSQHGFIG</sequence>
<evidence type="ECO:0000313" key="1">
    <source>
        <dbReference type="EMBL" id="EEF44289.1"/>
    </source>
</evidence>